<comment type="subcellular location">
    <subcellularLocation>
        <location evidence="1">Membrane</location>
        <topology evidence="1">Multi-pass membrane protein</topology>
    </subcellularLocation>
</comment>
<feature type="transmembrane region" description="Helical" evidence="9">
    <location>
        <begin position="39"/>
        <end position="58"/>
    </location>
</feature>
<reference evidence="10 11" key="1">
    <citation type="journal article" date="2021" name="Microbiol. Spectr.">
        <title>A Single Bacterium Capable of Oxidation and Reduction of Iron at Circumneutral pH.</title>
        <authorList>
            <person name="Kato S."/>
            <person name="Ohkuma M."/>
        </authorList>
    </citation>
    <scope>NUCLEOTIDE SEQUENCE [LARGE SCALE GENOMIC DNA]</scope>
    <source>
        <strain evidence="10 11">MIZ03</strain>
    </source>
</reference>
<proteinExistence type="predicted"/>
<feature type="transmembrane region" description="Helical" evidence="9">
    <location>
        <begin position="274"/>
        <end position="295"/>
    </location>
</feature>
<comment type="pathway">
    <text evidence="2">Quinol/quinone metabolism; menaquinone biosynthesis.</text>
</comment>
<keyword evidence="11" id="KW-1185">Reference proteome</keyword>
<dbReference type="InterPro" id="IPR044878">
    <property type="entry name" value="UbiA_sf"/>
</dbReference>
<dbReference type="Gene3D" id="1.10.357.140">
    <property type="entry name" value="UbiA prenyltransferase"/>
    <property type="match status" value="1"/>
</dbReference>
<feature type="transmembrane region" description="Helical" evidence="9">
    <location>
        <begin position="171"/>
        <end position="190"/>
    </location>
</feature>
<dbReference type="EMBL" id="AP024238">
    <property type="protein sequence ID" value="BCO25589.1"/>
    <property type="molecule type" value="Genomic_DNA"/>
</dbReference>
<feature type="transmembrane region" description="Helical" evidence="9">
    <location>
        <begin position="144"/>
        <end position="165"/>
    </location>
</feature>
<keyword evidence="6 9" id="KW-0812">Transmembrane</keyword>
<dbReference type="PIRSF" id="PIRSF005355">
    <property type="entry name" value="UBIAD1"/>
    <property type="match status" value="1"/>
</dbReference>
<sequence>MSITETWLGTARLPFLVFTPVCVLLGVVCAQAMQPVSPWAIALVLCGALGAHISVNAFNEVLDFRSGLDALTVKTPFSGGSGTLIAHPELVRSAWVLAYGSLLICVLVGIYFVVIQGFALLPIGLMGVTLVLAYTRAITRVPMLCLMAPGLGFGPLMVLGTQLALTGHTSIMAWVASLVPFFLANNLLLLNQFPDAEADRQVGRRHLVIVAGCAKAARWYAAQAALAHLCLITGVLTRTLPWGAAAGLLMLPLTITTARQVLIHAGDTTRLLPAMARNVQITLLTPTLMALGLWLT</sequence>
<dbReference type="Pfam" id="PF01040">
    <property type="entry name" value="UbiA"/>
    <property type="match status" value="1"/>
</dbReference>
<accession>A0ABN6D0Q0</accession>
<evidence type="ECO:0000256" key="3">
    <source>
        <dbReference type="ARBA" id="ARBA00022428"/>
    </source>
</evidence>
<name>A0ABN6D0Q0_9BURK</name>
<dbReference type="RefSeq" id="WP_223907514.1">
    <property type="nucleotide sequence ID" value="NZ_AP024238.1"/>
</dbReference>
<feature type="transmembrane region" description="Helical" evidence="9">
    <location>
        <begin position="12"/>
        <end position="33"/>
    </location>
</feature>
<evidence type="ECO:0000313" key="10">
    <source>
        <dbReference type="EMBL" id="BCO25589.1"/>
    </source>
</evidence>
<keyword evidence="4" id="KW-1003">Cell membrane</keyword>
<evidence type="ECO:0000256" key="1">
    <source>
        <dbReference type="ARBA" id="ARBA00004141"/>
    </source>
</evidence>
<keyword evidence="8 9" id="KW-0472">Membrane</keyword>
<evidence type="ECO:0000256" key="4">
    <source>
        <dbReference type="ARBA" id="ARBA00022475"/>
    </source>
</evidence>
<dbReference type="Proteomes" id="UP000824366">
    <property type="component" value="Chromosome"/>
</dbReference>
<feature type="transmembrane region" description="Helical" evidence="9">
    <location>
        <begin position="119"/>
        <end position="137"/>
    </location>
</feature>
<dbReference type="PANTHER" id="PTHR13929:SF0">
    <property type="entry name" value="UBIA PRENYLTRANSFERASE DOMAIN-CONTAINING PROTEIN 1"/>
    <property type="match status" value="1"/>
</dbReference>
<evidence type="ECO:0000256" key="5">
    <source>
        <dbReference type="ARBA" id="ARBA00022679"/>
    </source>
</evidence>
<evidence type="ECO:0000256" key="2">
    <source>
        <dbReference type="ARBA" id="ARBA00004863"/>
    </source>
</evidence>
<dbReference type="PANTHER" id="PTHR13929">
    <property type="entry name" value="1,4-DIHYDROXY-2-NAPHTHOATE OCTAPRENYLTRANSFERASE"/>
    <property type="match status" value="1"/>
</dbReference>
<keyword evidence="5" id="KW-0808">Transferase</keyword>
<protein>
    <submittedName>
        <fullName evidence="10">1,4-dihydroxy-2-naphthoate octaprenyltransferase</fullName>
    </submittedName>
</protein>
<feature type="transmembrane region" description="Helical" evidence="9">
    <location>
        <begin position="242"/>
        <end position="262"/>
    </location>
</feature>
<evidence type="ECO:0000256" key="7">
    <source>
        <dbReference type="ARBA" id="ARBA00022989"/>
    </source>
</evidence>
<evidence type="ECO:0000313" key="11">
    <source>
        <dbReference type="Proteomes" id="UP000824366"/>
    </source>
</evidence>
<dbReference type="InterPro" id="IPR026046">
    <property type="entry name" value="UBIAD1"/>
</dbReference>
<keyword evidence="7 9" id="KW-1133">Transmembrane helix</keyword>
<keyword evidence="3" id="KW-0474">Menaquinone biosynthesis</keyword>
<evidence type="ECO:0000256" key="6">
    <source>
        <dbReference type="ARBA" id="ARBA00022692"/>
    </source>
</evidence>
<dbReference type="CDD" id="cd13962">
    <property type="entry name" value="PT_UbiA_UBIAD1"/>
    <property type="match status" value="1"/>
</dbReference>
<evidence type="ECO:0000256" key="8">
    <source>
        <dbReference type="ARBA" id="ARBA00023136"/>
    </source>
</evidence>
<dbReference type="InterPro" id="IPR000537">
    <property type="entry name" value="UbiA_prenyltransferase"/>
</dbReference>
<gene>
    <name evidence="10" type="ORF">MIZ03_0450</name>
</gene>
<feature type="transmembrane region" description="Helical" evidence="9">
    <location>
        <begin position="94"/>
        <end position="113"/>
    </location>
</feature>
<organism evidence="10 11">
    <name type="scientific">Rhodoferax lithotrophicus</name>
    <dbReference type="NCBI Taxonomy" id="2798804"/>
    <lineage>
        <taxon>Bacteria</taxon>
        <taxon>Pseudomonadati</taxon>
        <taxon>Pseudomonadota</taxon>
        <taxon>Betaproteobacteria</taxon>
        <taxon>Burkholderiales</taxon>
        <taxon>Comamonadaceae</taxon>
        <taxon>Rhodoferax</taxon>
    </lineage>
</organism>
<evidence type="ECO:0000256" key="9">
    <source>
        <dbReference type="SAM" id="Phobius"/>
    </source>
</evidence>